<dbReference type="Gene3D" id="3.40.50.1820">
    <property type="entry name" value="alpha/beta hydrolase"/>
    <property type="match status" value="1"/>
</dbReference>
<dbReference type="InterPro" id="IPR001054">
    <property type="entry name" value="A/G_cyclase"/>
</dbReference>
<dbReference type="SMART" id="SM00044">
    <property type="entry name" value="CYCc"/>
    <property type="match status" value="1"/>
</dbReference>
<reference evidence="3" key="1">
    <citation type="submission" date="2016-10" db="EMBL/GenBank/DDBJ databases">
        <authorList>
            <person name="Varghese N."/>
            <person name="Submissions S."/>
        </authorList>
    </citation>
    <scope>NUCLEOTIDE SEQUENCE [LARGE SCALE GENOMIC DNA]</scope>
    <source>
        <strain evidence="3">CGMCC 1.6963</strain>
    </source>
</reference>
<organism evidence="2 3">
    <name type="scientific">Pedococcus cremeus</name>
    <dbReference type="NCBI Taxonomy" id="587636"/>
    <lineage>
        <taxon>Bacteria</taxon>
        <taxon>Bacillati</taxon>
        <taxon>Actinomycetota</taxon>
        <taxon>Actinomycetes</taxon>
        <taxon>Micrococcales</taxon>
        <taxon>Intrasporangiaceae</taxon>
        <taxon>Pedococcus</taxon>
    </lineage>
</organism>
<dbReference type="PANTHER" id="PTHR43433:SF8">
    <property type="entry name" value="BIFUNCTIONAL LIPASE_ADENYLATE CYCLASE LIPJ"/>
    <property type="match status" value="1"/>
</dbReference>
<dbReference type="RefSeq" id="WP_218144193.1">
    <property type="nucleotide sequence ID" value="NZ_FOHB01000001.1"/>
</dbReference>
<dbReference type="STRING" id="587636.SAMN05216199_1096"/>
<accession>A0A1H9RRN5</accession>
<dbReference type="Pfam" id="PF00561">
    <property type="entry name" value="Abhydrolase_1"/>
    <property type="match status" value="1"/>
</dbReference>
<dbReference type="InterPro" id="IPR029058">
    <property type="entry name" value="AB_hydrolase_fold"/>
</dbReference>
<dbReference type="PROSITE" id="PS50125">
    <property type="entry name" value="GUANYLATE_CYCLASE_2"/>
    <property type="match status" value="1"/>
</dbReference>
<dbReference type="Proteomes" id="UP000199019">
    <property type="component" value="Unassembled WGS sequence"/>
</dbReference>
<name>A0A1H9RRN5_9MICO</name>
<dbReference type="GO" id="GO:0009190">
    <property type="term" value="P:cyclic nucleotide biosynthetic process"/>
    <property type="evidence" value="ECO:0007669"/>
    <property type="project" value="InterPro"/>
</dbReference>
<dbReference type="SUPFAM" id="SSF53474">
    <property type="entry name" value="alpha/beta-Hydrolases"/>
    <property type="match status" value="1"/>
</dbReference>
<keyword evidence="3" id="KW-1185">Reference proteome</keyword>
<dbReference type="GO" id="GO:0035556">
    <property type="term" value="P:intracellular signal transduction"/>
    <property type="evidence" value="ECO:0007669"/>
    <property type="project" value="InterPro"/>
</dbReference>
<dbReference type="SUPFAM" id="SSF55073">
    <property type="entry name" value="Nucleotide cyclase"/>
    <property type="match status" value="1"/>
</dbReference>
<protein>
    <submittedName>
        <fullName evidence="2">Adenylate cyclase, class 3</fullName>
    </submittedName>
</protein>
<proteinExistence type="predicted"/>
<evidence type="ECO:0000259" key="1">
    <source>
        <dbReference type="PROSITE" id="PS50125"/>
    </source>
</evidence>
<dbReference type="InterPro" id="IPR050471">
    <property type="entry name" value="AB_hydrolase"/>
</dbReference>
<dbReference type="InterPro" id="IPR029787">
    <property type="entry name" value="Nucleotide_cyclase"/>
</dbReference>
<feature type="domain" description="Guanylate cyclase" evidence="1">
    <location>
        <begin position="286"/>
        <end position="394"/>
    </location>
</feature>
<dbReference type="EMBL" id="FOHB01000001">
    <property type="protein sequence ID" value="SER75472.1"/>
    <property type="molecule type" value="Genomic_DNA"/>
</dbReference>
<dbReference type="PANTHER" id="PTHR43433">
    <property type="entry name" value="HYDROLASE, ALPHA/BETA FOLD FAMILY PROTEIN"/>
    <property type="match status" value="1"/>
</dbReference>
<dbReference type="AlphaFoldDB" id="A0A1H9RRN5"/>
<dbReference type="PRINTS" id="PR00111">
    <property type="entry name" value="ABHYDROLASE"/>
</dbReference>
<evidence type="ECO:0000313" key="3">
    <source>
        <dbReference type="Proteomes" id="UP000199019"/>
    </source>
</evidence>
<sequence>MEPQTRYARSGDVSIAYQVVGEGPHDVVVAPGFISHVELSWEQPALRRFLTRLAAFSRLVVFDKRGTGLSDPVASAPTLEERADDLRAVMDAAGMERAAVLGISEGGTMALMFAAGHPERTSALVLYGTWARLGAAPDYPEGVDPELLAGLVRLVDRWGTGVGLSAWAPSRRDDQQLRDWWGRLQRSSASPAMARTLFSSYPDLDARCLLPTIQAPALVLHRRGDQMVPLALGRYLAAHLPHARLVELPGDDHLFFVGDTDTVLDEIELFLTGARPAQPVDRVVTTLLFTDVVGSTALAAELGDQRWRELLEGFKDAVSREVERGGGRVVDFAGDGALAAFDGPARAIRCGLGLHKALAPLGLSLRVGVHTGEVEQLRGGDLGGLAVHLAARIMAEAAAGEVLVSSTVRDLVVGSGIGFTPRGTRVLKGIPGEWSLLAVDA</sequence>
<dbReference type="InterPro" id="IPR000073">
    <property type="entry name" value="AB_hydrolase_1"/>
</dbReference>
<dbReference type="CDD" id="cd07302">
    <property type="entry name" value="CHD"/>
    <property type="match status" value="1"/>
</dbReference>
<dbReference type="Gene3D" id="3.30.70.1230">
    <property type="entry name" value="Nucleotide cyclase"/>
    <property type="match status" value="1"/>
</dbReference>
<dbReference type="GO" id="GO:0004016">
    <property type="term" value="F:adenylate cyclase activity"/>
    <property type="evidence" value="ECO:0007669"/>
    <property type="project" value="UniProtKB-ARBA"/>
</dbReference>
<gene>
    <name evidence="2" type="ORF">SAMN05216199_1096</name>
</gene>
<evidence type="ECO:0000313" key="2">
    <source>
        <dbReference type="EMBL" id="SER75472.1"/>
    </source>
</evidence>
<dbReference type="Pfam" id="PF00211">
    <property type="entry name" value="Guanylate_cyc"/>
    <property type="match status" value="1"/>
</dbReference>